<dbReference type="AlphaFoldDB" id="A0A5C8HRJ7"/>
<dbReference type="OrthoDB" id="9790578at2"/>
<name>A0A5C8HRJ7_9MICO</name>
<evidence type="ECO:0000313" key="2">
    <source>
        <dbReference type="Proteomes" id="UP000321196"/>
    </source>
</evidence>
<accession>A0A5C8HRJ7</accession>
<reference evidence="1 2" key="1">
    <citation type="submission" date="2019-08" db="EMBL/GenBank/DDBJ databases">
        <authorList>
            <person name="Dong K."/>
        </authorList>
    </citation>
    <scope>NUCLEOTIDE SEQUENCE [LARGE SCALE GENOMIC DNA]</scope>
    <source>
        <strain evidence="1 2">M4-8</strain>
    </source>
</reference>
<dbReference type="Proteomes" id="UP000321196">
    <property type="component" value="Unassembled WGS sequence"/>
</dbReference>
<comment type="caution">
    <text evidence="1">The sequence shown here is derived from an EMBL/GenBank/DDBJ whole genome shotgun (WGS) entry which is preliminary data.</text>
</comment>
<dbReference type="EMBL" id="VRSW01000001">
    <property type="protein sequence ID" value="TXK05663.1"/>
    <property type="molecule type" value="Genomic_DNA"/>
</dbReference>
<organism evidence="1 2">
    <name type="scientific">Microbacterium mitrae</name>
    <dbReference type="NCBI Taxonomy" id="664640"/>
    <lineage>
        <taxon>Bacteria</taxon>
        <taxon>Bacillati</taxon>
        <taxon>Actinomycetota</taxon>
        <taxon>Actinomycetes</taxon>
        <taxon>Micrococcales</taxon>
        <taxon>Microbacteriaceae</taxon>
        <taxon>Microbacterium</taxon>
    </lineage>
</organism>
<proteinExistence type="predicted"/>
<protein>
    <submittedName>
        <fullName evidence="1">3-methyladenine DNA glycosylase</fullName>
    </submittedName>
</protein>
<sequence length="305" mass="33960">MSHNHCENRPVSVVSVPASVILSRVDWTRLEAEHHARADALTAGHRERALRGETHPVWDFLFTYYSYKPSVMRKWHPGAGVALADAGGTDRADMRWYVTQSDGTSRLGVSSFRELRGTGVQHVASLLRATTTRAGRFDCFGMHEWAMVYRQDEHRHPVPLRLGQAGTDAVVEAADLKCTHYDAYRFFTPAAAPRNATTPTRQLQLIMEQPGCLHAGMDLYKWALKLGPVVSGDILLDAFELACDIRLLDMQASPYDITAWGYDAVPVETAAGKAEYVRQQREFAVRGEAIRGALIAAVTTFEEMT</sequence>
<evidence type="ECO:0000313" key="1">
    <source>
        <dbReference type="EMBL" id="TXK05663.1"/>
    </source>
</evidence>
<gene>
    <name evidence="1" type="ORF">FVP60_01320</name>
</gene>
<keyword evidence="2" id="KW-1185">Reference proteome</keyword>